<dbReference type="EMBL" id="JACRSQ010000014">
    <property type="protein sequence ID" value="MBC8543970.1"/>
    <property type="molecule type" value="Genomic_DNA"/>
</dbReference>
<dbReference type="AlphaFoldDB" id="A0A926DRM5"/>
<keyword evidence="5" id="KW-1185">Reference proteome</keyword>
<feature type="chain" id="PRO_5037503659" evidence="3">
    <location>
        <begin position="27"/>
        <end position="951"/>
    </location>
</feature>
<dbReference type="Gene3D" id="3.80.10.10">
    <property type="entry name" value="Ribonuclease Inhibitor"/>
    <property type="match status" value="1"/>
</dbReference>
<gene>
    <name evidence="4" type="ORF">H8730_10475</name>
</gene>
<dbReference type="InterPro" id="IPR026906">
    <property type="entry name" value="LRR_5"/>
</dbReference>
<evidence type="ECO:0000313" key="4">
    <source>
        <dbReference type="EMBL" id="MBC8543970.1"/>
    </source>
</evidence>
<feature type="signal peptide" evidence="3">
    <location>
        <begin position="1"/>
        <end position="26"/>
    </location>
</feature>
<proteinExistence type="predicted"/>
<keyword evidence="2" id="KW-0812">Transmembrane</keyword>
<name>A0A926DRM5_9FIRM</name>
<evidence type="ECO:0000256" key="1">
    <source>
        <dbReference type="SAM" id="MobiDB-lite"/>
    </source>
</evidence>
<feature type="region of interest" description="Disordered" evidence="1">
    <location>
        <begin position="887"/>
        <end position="919"/>
    </location>
</feature>
<keyword evidence="2" id="KW-0472">Membrane</keyword>
<dbReference type="InterPro" id="IPR032675">
    <property type="entry name" value="LRR_dom_sf"/>
</dbReference>
<organism evidence="4 5">
    <name type="scientific">Bianquea renquensis</name>
    <dbReference type="NCBI Taxonomy" id="2763661"/>
    <lineage>
        <taxon>Bacteria</taxon>
        <taxon>Bacillati</taxon>
        <taxon>Bacillota</taxon>
        <taxon>Clostridia</taxon>
        <taxon>Eubacteriales</taxon>
        <taxon>Bianqueaceae</taxon>
        <taxon>Bianquea</taxon>
    </lineage>
</organism>
<dbReference type="Pfam" id="PF13306">
    <property type="entry name" value="LRR_5"/>
    <property type="match status" value="2"/>
</dbReference>
<dbReference type="PANTHER" id="PTHR45661">
    <property type="entry name" value="SURFACE ANTIGEN"/>
    <property type="match status" value="1"/>
</dbReference>
<accession>A0A926DRM5</accession>
<feature type="transmembrane region" description="Helical" evidence="2">
    <location>
        <begin position="923"/>
        <end position="943"/>
    </location>
</feature>
<dbReference type="Proteomes" id="UP000657006">
    <property type="component" value="Unassembled WGS sequence"/>
</dbReference>
<evidence type="ECO:0000256" key="2">
    <source>
        <dbReference type="SAM" id="Phobius"/>
    </source>
</evidence>
<comment type="caution">
    <text evidence="4">The sequence shown here is derived from an EMBL/GenBank/DDBJ whole genome shotgun (WGS) entry which is preliminary data.</text>
</comment>
<keyword evidence="3" id="KW-0732">Signal</keyword>
<dbReference type="SUPFAM" id="SSF52058">
    <property type="entry name" value="L domain-like"/>
    <property type="match status" value="1"/>
</dbReference>
<evidence type="ECO:0000256" key="3">
    <source>
        <dbReference type="SAM" id="SignalP"/>
    </source>
</evidence>
<reference evidence="4" key="1">
    <citation type="submission" date="2020-08" db="EMBL/GenBank/DDBJ databases">
        <title>Genome public.</title>
        <authorList>
            <person name="Liu C."/>
            <person name="Sun Q."/>
        </authorList>
    </citation>
    <scope>NUCLEOTIDE SEQUENCE</scope>
    <source>
        <strain evidence="4">NSJ-32</strain>
    </source>
</reference>
<dbReference type="RefSeq" id="WP_249289810.1">
    <property type="nucleotide sequence ID" value="NZ_JACRSQ010000014.1"/>
</dbReference>
<dbReference type="InterPro" id="IPR053139">
    <property type="entry name" value="Surface_bspA-like"/>
</dbReference>
<keyword evidence="2" id="KW-1133">Transmembrane helix</keyword>
<evidence type="ECO:0000313" key="5">
    <source>
        <dbReference type="Proteomes" id="UP000657006"/>
    </source>
</evidence>
<sequence length="951" mass="103800">MKMRKVLSLILCLCMVFVLLPSAAIAADSEGEFKEEGGELYFYQSLDFTRTDTYGNEWSYTMKYKLDSTTQTATCMGVNGAVNVFTGEEELRILDTITYQDVEYTVTAVGEYAFQYNKAKVITLPDTITRIEAYAFDHCEKAESINIPSSVTYIGRAAFNTCTALKEIVIPDGITEIPASAFMGCWAVSSLTIPDSVTTIGQQAFMNFGYKADEPMDVIIPNSVTSIENNAFRSANIKSVTFPAGRTETLTVDDAFPSCSKLEMVTILTGLVSFTTNVEFRGCSSTAVALIPTSGNNLVSVPTGIKYTANEDGRTVTITHVLRTALDSTPAQIGDWYVSAVPAAYQSVGKHVCYFGENNALKYCTICGVENENHICDWTGEWLSDENGHWHECTCGDKNDEAAHTFTWILESETAVSETGHEECEDCGYEKASVKLPKTAPAQPAYDDLSNGDSNHTAIEVILHCVEDGTTCYDAHLKLFDNTDSRDGYTLGEVAWDTTTGRWYCDVTVYAKDYIAHYSGTKGGDYTAHELAQGEVASQVIRFWYREEYAQKGVNPWRAEDGSSVTFQLTHTKIARTITCTVISVTKDSVELSAEASQLADDWEFIYYAVSDTPDTVPSASEFSIFSSFENLKPDTTYYFWAKVGKDNQTGLQEAVSRPIQVTTDHDWDTAWSGDDTHHWHECTADGCTITGNSQKLGYGVHTGGTATCHTKAVCDECGEEYGAFDAANHDGGTEERNSVAATCTEDGYTGDTYCIGCGERIAEGSVIVAFGHTLTHCERVEATCTTEGNAEHWHCSACGKYFADAEGTSEIPDIVIPMLDHAYGREWKFDDTNHWHECACGAKAGEAAHNFTWVTDREATETEAGSKHEECEDCGYREAAVEIPATGGGTAEPVNPPDPTEPAAPSRPTDPASPQTGDGSGLTLWLFLLFLAGSGLAGTALYSRRKNFNG</sequence>
<protein>
    <submittedName>
        <fullName evidence="4">Leucine-rich repeat protein</fullName>
    </submittedName>
</protein>
<dbReference type="PANTHER" id="PTHR45661:SF3">
    <property type="entry name" value="IG-LIKE DOMAIN-CONTAINING PROTEIN"/>
    <property type="match status" value="1"/>
</dbReference>